<dbReference type="InterPro" id="IPR004171">
    <property type="entry name" value="cAMP_dep_PKI"/>
</dbReference>
<dbReference type="Pfam" id="PF02827">
    <property type="entry name" value="PKI"/>
    <property type="match status" value="1"/>
</dbReference>
<comment type="caution">
    <text evidence="5">The sequence shown here is derived from an EMBL/GenBank/DDBJ whole genome shotgun (WGS) entry which is preliminary data.</text>
</comment>
<proteinExistence type="inferred from homology"/>
<feature type="region of interest" description="Disordered" evidence="4">
    <location>
        <begin position="64"/>
        <end position="126"/>
    </location>
</feature>
<gene>
    <name evidence="5" type="ORF">RUM44_004004</name>
</gene>
<feature type="compositionally biased region" description="Polar residues" evidence="4">
    <location>
        <begin position="79"/>
        <end position="93"/>
    </location>
</feature>
<dbReference type="PANTHER" id="PTHR15416">
    <property type="entry name" value="CAMP-DEPENDENT PROTEIN KINASE INHIBITOR/PKI"/>
    <property type="match status" value="1"/>
</dbReference>
<dbReference type="Proteomes" id="UP001359485">
    <property type="component" value="Unassembled WGS sequence"/>
</dbReference>
<reference evidence="5 6" key="1">
    <citation type="submission" date="2023-09" db="EMBL/GenBank/DDBJ databases">
        <title>Genomes of two closely related lineages of the louse Polyplax serrata with different host specificities.</title>
        <authorList>
            <person name="Martinu J."/>
            <person name="Tarabai H."/>
            <person name="Stefka J."/>
            <person name="Hypsa V."/>
        </authorList>
    </citation>
    <scope>NUCLEOTIDE SEQUENCE [LARGE SCALE GENOMIC DNA]</scope>
    <source>
        <strain evidence="5">98ZLc_SE</strain>
    </source>
</reference>
<keyword evidence="6" id="KW-1185">Reference proteome</keyword>
<protein>
    <recommendedName>
        <fullName evidence="7">cAMP-dependent protein kinase inhibitor beta</fullName>
    </recommendedName>
</protein>
<feature type="region of interest" description="Disordered" evidence="4">
    <location>
        <begin position="1"/>
        <end position="22"/>
    </location>
</feature>
<comment type="function">
    <text evidence="1">Extremely potent competitive inhibitor of cAMP-dependent protein kinase activity, this protein interacts with the catalytic subunit of the enzyme after the cAMP-induced dissociation of its regulatory chains.</text>
</comment>
<sequence>MKTSLGKVRKRQTSQTKRRKLRGTVMKMIAIMESNPEMIKDPVTEFLVTGRTGRRNAMADILGPNASVTSSDLPKRLESLTTMDGEQESSSMTHSKDFEQQETMPENKKTAETSDTLDKAKAEAKS</sequence>
<feature type="compositionally biased region" description="Basic residues" evidence="4">
    <location>
        <begin position="7"/>
        <end position="22"/>
    </location>
</feature>
<evidence type="ECO:0008006" key="7">
    <source>
        <dbReference type="Google" id="ProtNLM"/>
    </source>
</evidence>
<comment type="similarity">
    <text evidence="2">Belongs to the PKI family.</text>
</comment>
<organism evidence="5 6">
    <name type="scientific">Polyplax serrata</name>
    <name type="common">Common mouse louse</name>
    <dbReference type="NCBI Taxonomy" id="468196"/>
    <lineage>
        <taxon>Eukaryota</taxon>
        <taxon>Metazoa</taxon>
        <taxon>Ecdysozoa</taxon>
        <taxon>Arthropoda</taxon>
        <taxon>Hexapoda</taxon>
        <taxon>Insecta</taxon>
        <taxon>Pterygota</taxon>
        <taxon>Neoptera</taxon>
        <taxon>Paraneoptera</taxon>
        <taxon>Psocodea</taxon>
        <taxon>Troctomorpha</taxon>
        <taxon>Phthiraptera</taxon>
        <taxon>Anoplura</taxon>
        <taxon>Polyplacidae</taxon>
        <taxon>Polyplax</taxon>
    </lineage>
</organism>
<name>A0ABR1B3D0_POLSC</name>
<evidence type="ECO:0000256" key="1">
    <source>
        <dbReference type="ARBA" id="ARBA00002844"/>
    </source>
</evidence>
<dbReference type="EMBL" id="JAWJWF010000004">
    <property type="protein sequence ID" value="KAK6633402.1"/>
    <property type="molecule type" value="Genomic_DNA"/>
</dbReference>
<accession>A0ABR1B3D0</accession>
<evidence type="ECO:0000256" key="3">
    <source>
        <dbReference type="ARBA" id="ARBA00023013"/>
    </source>
</evidence>
<keyword evidence="3" id="KW-0649">Protein kinase inhibitor</keyword>
<feature type="compositionally biased region" description="Basic and acidic residues" evidence="4">
    <location>
        <begin position="94"/>
        <end position="126"/>
    </location>
</feature>
<evidence type="ECO:0000313" key="6">
    <source>
        <dbReference type="Proteomes" id="UP001359485"/>
    </source>
</evidence>
<evidence type="ECO:0000256" key="2">
    <source>
        <dbReference type="ARBA" id="ARBA00006393"/>
    </source>
</evidence>
<evidence type="ECO:0000313" key="5">
    <source>
        <dbReference type="EMBL" id="KAK6633402.1"/>
    </source>
</evidence>
<evidence type="ECO:0000256" key="4">
    <source>
        <dbReference type="SAM" id="MobiDB-lite"/>
    </source>
</evidence>